<dbReference type="Proteomes" id="UP000288943">
    <property type="component" value="Chromosome"/>
</dbReference>
<organism evidence="1 2">
    <name type="scientific">Paenibacillus chitinolyticus</name>
    <dbReference type="NCBI Taxonomy" id="79263"/>
    <lineage>
        <taxon>Bacteria</taxon>
        <taxon>Bacillati</taxon>
        <taxon>Bacillota</taxon>
        <taxon>Bacilli</taxon>
        <taxon>Bacillales</taxon>
        <taxon>Paenibacillaceae</taxon>
        <taxon>Paenibacillus</taxon>
    </lineage>
</organism>
<protein>
    <submittedName>
        <fullName evidence="1">Uncharacterized protein</fullName>
    </submittedName>
</protein>
<sequence length="108" mass="12437">MQRGNEATGGVKTGNLPETPLQAGFLKHEGYEIHKTKLKNANSRLLPKVCVLRKQIYSFRVFFFQNITFLRCRQAFYRKSVRYSFLADASCGYIPPKKKNPHAFAFGF</sequence>
<dbReference type="KEGG" id="pchi:PC41400_26230"/>
<dbReference type="EMBL" id="CP026520">
    <property type="protein sequence ID" value="QAV20977.1"/>
    <property type="molecule type" value="Genomic_DNA"/>
</dbReference>
<proteinExistence type="predicted"/>
<evidence type="ECO:0000313" key="1">
    <source>
        <dbReference type="EMBL" id="QAV20977.1"/>
    </source>
</evidence>
<reference evidence="1 2" key="1">
    <citation type="submission" date="2018-01" db="EMBL/GenBank/DDBJ databases">
        <title>The whole genome sequencing and assembly of Paenibacillus chitinolyticus KCCM 41400 strain.</title>
        <authorList>
            <person name="Kim J.-Y."/>
            <person name="Park M.-K."/>
            <person name="Lee Y.-J."/>
            <person name="Yi H."/>
            <person name="Bahn Y.-S."/>
            <person name="Kim J.F."/>
            <person name="Lee D.-W."/>
        </authorList>
    </citation>
    <scope>NUCLEOTIDE SEQUENCE [LARGE SCALE GENOMIC DNA]</scope>
    <source>
        <strain evidence="1 2">KCCM 41400</strain>
    </source>
</reference>
<accession>A0A410X300</accession>
<dbReference type="AlphaFoldDB" id="A0A410X300"/>
<evidence type="ECO:0000313" key="2">
    <source>
        <dbReference type="Proteomes" id="UP000288943"/>
    </source>
</evidence>
<gene>
    <name evidence="1" type="ORF">PC41400_26230</name>
</gene>
<name>A0A410X300_9BACL</name>